<proteinExistence type="predicted"/>
<evidence type="ECO:0000313" key="1">
    <source>
        <dbReference type="EMBL" id="KAH7845952.1"/>
    </source>
</evidence>
<protein>
    <submittedName>
        <fullName evidence="1">Uncharacterized protein</fullName>
    </submittedName>
</protein>
<organism evidence="1 2">
    <name type="scientific">Vaccinium darrowii</name>
    <dbReference type="NCBI Taxonomy" id="229202"/>
    <lineage>
        <taxon>Eukaryota</taxon>
        <taxon>Viridiplantae</taxon>
        <taxon>Streptophyta</taxon>
        <taxon>Embryophyta</taxon>
        <taxon>Tracheophyta</taxon>
        <taxon>Spermatophyta</taxon>
        <taxon>Magnoliopsida</taxon>
        <taxon>eudicotyledons</taxon>
        <taxon>Gunneridae</taxon>
        <taxon>Pentapetalae</taxon>
        <taxon>asterids</taxon>
        <taxon>Ericales</taxon>
        <taxon>Ericaceae</taxon>
        <taxon>Vaccinioideae</taxon>
        <taxon>Vaccinieae</taxon>
        <taxon>Vaccinium</taxon>
    </lineage>
</organism>
<evidence type="ECO:0000313" key="2">
    <source>
        <dbReference type="Proteomes" id="UP000828048"/>
    </source>
</evidence>
<reference evidence="1 2" key="1">
    <citation type="journal article" date="2021" name="Hortic Res">
        <title>High-quality reference genome and annotation aids understanding of berry development for evergreen blueberry (Vaccinium darrowii).</title>
        <authorList>
            <person name="Yu J."/>
            <person name="Hulse-Kemp A.M."/>
            <person name="Babiker E."/>
            <person name="Staton M."/>
        </authorList>
    </citation>
    <scope>NUCLEOTIDE SEQUENCE [LARGE SCALE GENOMIC DNA]</scope>
    <source>
        <strain evidence="2">cv. NJ 8807/NJ 8810</strain>
        <tissue evidence="1">Young leaf</tissue>
    </source>
</reference>
<dbReference type="Proteomes" id="UP000828048">
    <property type="component" value="Chromosome 5"/>
</dbReference>
<gene>
    <name evidence="1" type="ORF">Vadar_007914</name>
</gene>
<comment type="caution">
    <text evidence="1">The sequence shown here is derived from an EMBL/GenBank/DDBJ whole genome shotgun (WGS) entry which is preliminary data.</text>
</comment>
<sequence>MAATLVGGAFLNSALNVLFDRLASEEFINFFRGRKHDERLLNDLKLKLIEVNKLLNDAENKEITAPAVKHWLDELKDAVYHADDLVDEIAYKALRCKVEAEYQSGSKQVRGWQDAWYFRKGFSSLEELARELVTLKNLKKLEVAECPRLLSFPEGMMSLNNFKILGIENCPNLVLPLSVEMSHCYTSLGRLFLVGCQSLKSLPLGSFPKLRFLFIKNCKNFETLLIPNGIELQNLDDLRIIDCVNMVSFPCRELPAPNLSNFVVMDCDKLKALPKRMDTLLPSLFSLHLYNCPEIESFPEGGLPSKLSDLTISNCKKLVGRWRDWGLQTLPSLTYFTLKGESEDMMESFPEEGLLPSTLTSLKIECLPNLKSLNKGGLQLLGSLQRILIENCHQLQSLPEEALPTSLIILRITNCPLLKSRYRREEGEEWRKIAHVPAIYMDGEEKDVPRSLAFDNFQSQAGHAYVADPSSLAHLRPFNIITSLYQMNFSTPLVTPKTTVKPFIPATPPMSTNLEQYQQPTLGSQLFAREPATPIFKQDLLVVGHLALFHLKSSSRRDVSGSELRSFNPLLLWIALKHWEVRMQIQLKSRKLRIIEGKYIGALFAKLNTVDISRNAALLVQLSQSLDNGDFNTDLQIQVQL</sequence>
<accession>A0ACB7XXK6</accession>
<dbReference type="EMBL" id="CM037155">
    <property type="protein sequence ID" value="KAH7845952.1"/>
    <property type="molecule type" value="Genomic_DNA"/>
</dbReference>
<keyword evidence="2" id="KW-1185">Reference proteome</keyword>
<name>A0ACB7XXK6_9ERIC</name>